<reference evidence="6" key="1">
    <citation type="submission" date="2018-09" db="EMBL/GenBank/DDBJ databases">
        <authorList>
            <person name="Zhu H."/>
        </authorList>
    </citation>
    <scope>NUCLEOTIDE SEQUENCE [LARGE SCALE GENOMIC DNA]</scope>
    <source>
        <strain evidence="6">K1R23-30</strain>
    </source>
</reference>
<dbReference type="InterPro" id="IPR036849">
    <property type="entry name" value="Enolase-like_C_sf"/>
</dbReference>
<feature type="domain" description="Mandelate racemase/muconate lactonizing enzyme C-terminal" evidence="4">
    <location>
        <begin position="155"/>
        <end position="247"/>
    </location>
</feature>
<comment type="caution">
    <text evidence="5">The sequence shown here is derived from an EMBL/GenBank/DDBJ whole genome shotgun (WGS) entry which is preliminary data.</text>
</comment>
<evidence type="ECO:0000256" key="3">
    <source>
        <dbReference type="ARBA" id="ARBA00022842"/>
    </source>
</evidence>
<dbReference type="InterPro" id="IPR029065">
    <property type="entry name" value="Enolase_C-like"/>
</dbReference>
<keyword evidence="2" id="KW-0479">Metal-binding</keyword>
<dbReference type="AlphaFoldDB" id="A0A3A3G695"/>
<name>A0A3A3G695_9BURK</name>
<evidence type="ECO:0000256" key="2">
    <source>
        <dbReference type="ARBA" id="ARBA00022723"/>
    </source>
</evidence>
<dbReference type="SFLD" id="SFLDS00001">
    <property type="entry name" value="Enolase"/>
    <property type="match status" value="1"/>
</dbReference>
<evidence type="ECO:0000313" key="5">
    <source>
        <dbReference type="EMBL" id="RJF95700.1"/>
    </source>
</evidence>
<dbReference type="InterPro" id="IPR013341">
    <property type="entry name" value="Mandelate_racemase_N_dom"/>
</dbReference>
<protein>
    <submittedName>
        <fullName evidence="5">Mandelate racemase/muconate lactonizing enzyme family protein</fullName>
    </submittedName>
</protein>
<dbReference type="GO" id="GO:0016052">
    <property type="term" value="P:carbohydrate catabolic process"/>
    <property type="evidence" value="ECO:0007669"/>
    <property type="project" value="TreeGrafter"/>
</dbReference>
<gene>
    <name evidence="5" type="ORF">D3871_20180</name>
</gene>
<keyword evidence="6" id="KW-1185">Reference proteome</keyword>
<sequence>MSITVSRKIETIEAIPLRIPFTAGGRSDTGAWGGKDLKTVDSLIVKVTTDQGLVGWGESFGFTVIPAVKVAIEKIIAPLCIGRDPSLIGKLMHELQVTLHIFGRSGAIMYGLSALDIALWDIAGKEAGQPVHQLLGGSDVDRLPCYASLIRYTDPELVTANVTRALSDGYRHIKLHEVKIDCVRSAREAAGDDVEMTLDVNCPWTVREALDRTNELHPYNLRWLEEPVWPPENYDGLARVRREGGIPIAAGENASTLMDFQHLLQAQAVDFVQPSPAKMGGITELRKVFALASAHNTTVMVHAFYDGPGLLASVHSSAALGGPSALVEWRYFDLEAQLYGDAIIPKRGAIAVPQGPGLGIEPDADVIRDYRMN</sequence>
<dbReference type="PANTHER" id="PTHR13794:SF58">
    <property type="entry name" value="MITOCHONDRIAL ENOLASE SUPERFAMILY MEMBER 1"/>
    <property type="match status" value="1"/>
</dbReference>
<organism evidence="5 6">
    <name type="scientific">Noviherbaspirillum saxi</name>
    <dbReference type="NCBI Taxonomy" id="2320863"/>
    <lineage>
        <taxon>Bacteria</taxon>
        <taxon>Pseudomonadati</taxon>
        <taxon>Pseudomonadota</taxon>
        <taxon>Betaproteobacteria</taxon>
        <taxon>Burkholderiales</taxon>
        <taxon>Oxalobacteraceae</taxon>
        <taxon>Noviherbaspirillum</taxon>
    </lineage>
</organism>
<dbReference type="Pfam" id="PF13378">
    <property type="entry name" value="MR_MLE_C"/>
    <property type="match status" value="1"/>
</dbReference>
<dbReference type="Gene3D" id="3.20.20.120">
    <property type="entry name" value="Enolase-like C-terminal domain"/>
    <property type="match status" value="1"/>
</dbReference>
<evidence type="ECO:0000259" key="4">
    <source>
        <dbReference type="SMART" id="SM00922"/>
    </source>
</evidence>
<keyword evidence="3" id="KW-0460">Magnesium</keyword>
<evidence type="ECO:0000256" key="1">
    <source>
        <dbReference type="ARBA" id="ARBA00001946"/>
    </source>
</evidence>
<dbReference type="SMART" id="SM00922">
    <property type="entry name" value="MR_MLE"/>
    <property type="match status" value="1"/>
</dbReference>
<dbReference type="GO" id="GO:0000287">
    <property type="term" value="F:magnesium ion binding"/>
    <property type="evidence" value="ECO:0007669"/>
    <property type="project" value="TreeGrafter"/>
</dbReference>
<proteinExistence type="predicted"/>
<dbReference type="Proteomes" id="UP000265955">
    <property type="component" value="Unassembled WGS sequence"/>
</dbReference>
<dbReference type="InterPro" id="IPR029017">
    <property type="entry name" value="Enolase-like_N"/>
</dbReference>
<comment type="cofactor">
    <cofactor evidence="1">
        <name>Mg(2+)</name>
        <dbReference type="ChEBI" id="CHEBI:18420"/>
    </cofactor>
</comment>
<dbReference type="SUPFAM" id="SSF54826">
    <property type="entry name" value="Enolase N-terminal domain-like"/>
    <property type="match status" value="1"/>
</dbReference>
<dbReference type="Gene3D" id="3.30.390.10">
    <property type="entry name" value="Enolase-like, N-terminal domain"/>
    <property type="match status" value="1"/>
</dbReference>
<dbReference type="RefSeq" id="WP_119770847.1">
    <property type="nucleotide sequence ID" value="NZ_QYUO01000002.1"/>
</dbReference>
<dbReference type="SUPFAM" id="SSF51604">
    <property type="entry name" value="Enolase C-terminal domain-like"/>
    <property type="match status" value="1"/>
</dbReference>
<accession>A0A3A3G695</accession>
<dbReference type="EMBL" id="QYUO01000002">
    <property type="protein sequence ID" value="RJF95700.1"/>
    <property type="molecule type" value="Genomic_DNA"/>
</dbReference>
<dbReference type="Pfam" id="PF02746">
    <property type="entry name" value="MR_MLE_N"/>
    <property type="match status" value="1"/>
</dbReference>
<dbReference type="PANTHER" id="PTHR13794">
    <property type="entry name" value="ENOLASE SUPERFAMILY, MANDELATE RACEMASE"/>
    <property type="match status" value="1"/>
</dbReference>
<evidence type="ECO:0000313" key="6">
    <source>
        <dbReference type="Proteomes" id="UP000265955"/>
    </source>
</evidence>
<dbReference type="OrthoDB" id="103536at2"/>
<dbReference type="InterPro" id="IPR013342">
    <property type="entry name" value="Mandelate_racemase_C"/>
</dbReference>
<dbReference type="CDD" id="cd03316">
    <property type="entry name" value="MR_like"/>
    <property type="match status" value="1"/>
</dbReference>
<dbReference type="GO" id="GO:0016836">
    <property type="term" value="F:hydro-lyase activity"/>
    <property type="evidence" value="ECO:0007669"/>
    <property type="project" value="TreeGrafter"/>
</dbReference>
<dbReference type="InterPro" id="IPR046945">
    <property type="entry name" value="RHMD-like"/>
</dbReference>